<organism evidence="4 5">
    <name type="scientific">Scleropages formosus</name>
    <name type="common">Asian bonytongue</name>
    <name type="synonym">Osteoglossum formosum</name>
    <dbReference type="NCBI Taxonomy" id="113540"/>
    <lineage>
        <taxon>Eukaryota</taxon>
        <taxon>Metazoa</taxon>
        <taxon>Chordata</taxon>
        <taxon>Craniata</taxon>
        <taxon>Vertebrata</taxon>
        <taxon>Euteleostomi</taxon>
        <taxon>Actinopterygii</taxon>
        <taxon>Neopterygii</taxon>
        <taxon>Teleostei</taxon>
        <taxon>Osteoglossocephala</taxon>
        <taxon>Osteoglossomorpha</taxon>
        <taxon>Osteoglossiformes</taxon>
        <taxon>Osteoglossidae</taxon>
        <taxon>Scleropages</taxon>
    </lineage>
</organism>
<dbReference type="GO" id="GO:0007399">
    <property type="term" value="P:nervous system development"/>
    <property type="evidence" value="ECO:0007669"/>
    <property type="project" value="UniProtKB-ARBA"/>
</dbReference>
<proteinExistence type="inferred from homology"/>
<dbReference type="Ensembl" id="ENSSFOT00015000072.2">
    <property type="protein sequence ID" value="ENSSFOP00015000048.1"/>
    <property type="gene ID" value="ENSSFOG00015000072.2"/>
</dbReference>
<name>A0A8C9QT13_SCLFO</name>
<dbReference type="RefSeq" id="XP_018598110.1">
    <property type="nucleotide sequence ID" value="XM_018742594.2"/>
</dbReference>
<reference evidence="4" key="2">
    <citation type="submission" date="2025-08" db="UniProtKB">
        <authorList>
            <consortium name="Ensembl"/>
        </authorList>
    </citation>
    <scope>IDENTIFICATION</scope>
</reference>
<evidence type="ECO:0000256" key="1">
    <source>
        <dbReference type="ARBA" id="ARBA00005431"/>
    </source>
</evidence>
<dbReference type="OrthoDB" id="5950832at2759"/>
<comment type="similarity">
    <text evidence="1">Belongs to the NXPE family.</text>
</comment>
<feature type="transmembrane region" description="Helical" evidence="2">
    <location>
        <begin position="12"/>
        <end position="29"/>
    </location>
</feature>
<dbReference type="RefSeq" id="XP_018598108.1">
    <property type="nucleotide sequence ID" value="XM_018742592.2"/>
</dbReference>
<dbReference type="InterPro" id="IPR014756">
    <property type="entry name" value="Ig_E-set"/>
</dbReference>
<dbReference type="Pfam" id="PF06312">
    <property type="entry name" value="Neurexophilin"/>
    <property type="match status" value="1"/>
</dbReference>
<dbReference type="GeneTree" id="ENSGT00950000182866"/>
<keyword evidence="2" id="KW-0472">Membrane</keyword>
<reference evidence="4 5" key="1">
    <citation type="submission" date="2019-04" db="EMBL/GenBank/DDBJ databases">
        <authorList>
            <consortium name="Wellcome Sanger Institute Data Sharing"/>
        </authorList>
    </citation>
    <scope>NUCLEOTIDE SEQUENCE [LARGE SCALE GENOMIC DNA]</scope>
</reference>
<dbReference type="Pfam" id="PF24536">
    <property type="entry name" value="NXPE4_C"/>
    <property type="match status" value="1"/>
</dbReference>
<dbReference type="SUPFAM" id="SSF81296">
    <property type="entry name" value="E set domains"/>
    <property type="match status" value="1"/>
</dbReference>
<dbReference type="RefSeq" id="XP_018598109.1">
    <property type="nucleotide sequence ID" value="XM_018742593.2"/>
</dbReference>
<sequence>MNIYSKIIPNKWLMLGFCLTSLIVYWYLYVRNRRESVPRVSQPMCSHTMSNCTSQNFERTISFPYTPSHFANVFTKPKTPSTNITVISKEEWDFLLEELKWPVPSTEITSLSDTTDPYLCSFFVINLKETYTVGDFVNVMIVARKNNGAPKTYGGDFFQAKLYNTELKASTFGSVVDHYNGTYTVSFALLWPGAARVSVRLIHSSEAVQILSRYREEDPDKVFFHGYFEDGGQKETVMCNAMKSPGLNVSSSICCCEYPDPYTGEIWFCRRPTSLPCSALVYHSMGGYQANLSKNESAVLNRNHTNVVLPGQSPVIKVLSQEANLRETKRCIRGLDTPVPSGFFFKDQWTSQVCAMKEFPREEMRRCLTGKEVHMMGDSTLRQWFEFIGKTLPELAPIKRHSSEKSGPLLMVNSQTNTYITWRAHGLPLRTTKTPMADLHYIANELKDLAGGEHTVVAFNLWAHFTTHPVHLFVRRIAIIRRAVKSLLQRAPHTLVVIKSANTGYKDVYGSDWLSWQLDSVLRAMFRGLPVVLMDVWQMTSCHYSPDDIHPPAIVIQNEVNLFLSFVCPH</sequence>
<dbReference type="InterPro" id="IPR057106">
    <property type="entry name" value="NXPE4_C"/>
</dbReference>
<evidence type="ECO:0000256" key="2">
    <source>
        <dbReference type="SAM" id="Phobius"/>
    </source>
</evidence>
<gene>
    <name evidence="4" type="primary">LOC108928600</name>
</gene>
<feature type="domain" description="NXPE C-terminal" evidence="3">
    <location>
        <begin position="349"/>
        <end position="568"/>
    </location>
</feature>
<dbReference type="GeneID" id="108928600"/>
<protein>
    <submittedName>
        <fullName evidence="4">NXPE family member 3-like</fullName>
    </submittedName>
</protein>
<dbReference type="InterPro" id="IPR013783">
    <property type="entry name" value="Ig-like_fold"/>
</dbReference>
<keyword evidence="2" id="KW-0812">Transmembrane</keyword>
<dbReference type="AlphaFoldDB" id="A0A8C9QT13"/>
<evidence type="ECO:0000313" key="4">
    <source>
        <dbReference type="Ensembl" id="ENSSFOP00015000048.1"/>
    </source>
</evidence>
<keyword evidence="2" id="KW-1133">Transmembrane helix</keyword>
<dbReference type="Gene3D" id="2.60.40.10">
    <property type="entry name" value="Immunoglobulins"/>
    <property type="match status" value="1"/>
</dbReference>
<evidence type="ECO:0000259" key="3">
    <source>
        <dbReference type="Pfam" id="PF24536"/>
    </source>
</evidence>
<keyword evidence="5" id="KW-1185">Reference proteome</keyword>
<dbReference type="InterPro" id="IPR026845">
    <property type="entry name" value="NXPH/NXPE"/>
</dbReference>
<accession>A0A8C9QT13</accession>
<evidence type="ECO:0000313" key="5">
    <source>
        <dbReference type="Proteomes" id="UP000694397"/>
    </source>
</evidence>
<dbReference type="PANTHER" id="PTHR16165:SF23">
    <property type="entry name" value="NEUREXOPHILIN AND PC-ESTERASE DOMAIN FAMILY, MEMBER 5"/>
    <property type="match status" value="1"/>
</dbReference>
<dbReference type="KEGG" id="sfm:108928600"/>
<reference evidence="4" key="3">
    <citation type="submission" date="2025-09" db="UniProtKB">
        <authorList>
            <consortium name="Ensembl"/>
        </authorList>
    </citation>
    <scope>IDENTIFICATION</scope>
</reference>
<dbReference type="PANTHER" id="PTHR16165">
    <property type="entry name" value="NXPE FAMILY MEMBER"/>
    <property type="match status" value="1"/>
</dbReference>
<dbReference type="Proteomes" id="UP000694397">
    <property type="component" value="Chromosome 13"/>
</dbReference>